<proteinExistence type="predicted"/>
<sequence>FNDVMSSLLGRKIIYPNNLKMLGAARMPWIAGKASILRTSDSRLKIFNKKASTLLAFYLLNYFIDALCY</sequence>
<dbReference type="Proteomes" id="UP000214596">
    <property type="component" value="Unassembled WGS sequence"/>
</dbReference>
<accession>A0A227JB83</accession>
<organism evidence="1 2">
    <name type="scientific">Vibrio parahaemolyticus</name>
    <dbReference type="NCBI Taxonomy" id="670"/>
    <lineage>
        <taxon>Bacteria</taxon>
        <taxon>Pseudomonadati</taxon>
        <taxon>Pseudomonadota</taxon>
        <taxon>Gammaproteobacteria</taxon>
        <taxon>Vibrionales</taxon>
        <taxon>Vibrionaceae</taxon>
        <taxon>Vibrio</taxon>
    </lineage>
</organism>
<reference evidence="1 2" key="1">
    <citation type="journal article" date="2017" name="Appl. Environ. Microbiol.">
        <title>Parallel evolution of two clades of a major Atlantic endemic Vibrio parahaemolyticus pathogen lineage by independent acquisition of related pathogenicity islands.</title>
        <authorList>
            <person name="Xu F."/>
            <person name="Gonzalez-Escalona N."/>
            <person name="Drees K.P."/>
            <person name="Sebra R.P."/>
            <person name="Cooper V.S."/>
            <person name="Jones S.H."/>
            <person name="Whistler C.A."/>
        </authorList>
    </citation>
    <scope>NUCLEOTIDE SEQUENCE [LARGE SCALE GENOMIC DNA]</scope>
    <source>
        <strain evidence="1 2">MAVP-3</strain>
    </source>
</reference>
<protein>
    <submittedName>
        <fullName evidence="1">Uncharacterized protein</fullName>
    </submittedName>
</protein>
<dbReference type="EMBL" id="NIXT01000701">
    <property type="protein sequence ID" value="OXE32366.1"/>
    <property type="molecule type" value="Genomic_DNA"/>
</dbReference>
<feature type="non-terminal residue" evidence="1">
    <location>
        <position position="1"/>
    </location>
</feature>
<evidence type="ECO:0000313" key="1">
    <source>
        <dbReference type="EMBL" id="OXE32366.1"/>
    </source>
</evidence>
<evidence type="ECO:0000313" key="2">
    <source>
        <dbReference type="Proteomes" id="UP000214596"/>
    </source>
</evidence>
<comment type="caution">
    <text evidence="1">The sequence shown here is derived from an EMBL/GenBank/DDBJ whole genome shotgun (WGS) entry which is preliminary data.</text>
</comment>
<gene>
    <name evidence="1" type="ORF">CA163_13060</name>
</gene>
<name>A0A227JB83_VIBPH</name>
<dbReference type="AlphaFoldDB" id="A0A227JB83"/>